<dbReference type="Proteomes" id="UP001157502">
    <property type="component" value="Chromosome 29"/>
</dbReference>
<reference evidence="1" key="1">
    <citation type="submission" date="2021-05" db="EMBL/GenBank/DDBJ databases">
        <authorList>
            <person name="Pan Q."/>
            <person name="Jouanno E."/>
            <person name="Zahm M."/>
            <person name="Klopp C."/>
            <person name="Cabau C."/>
            <person name="Louis A."/>
            <person name="Berthelot C."/>
            <person name="Parey E."/>
            <person name="Roest Crollius H."/>
            <person name="Montfort J."/>
            <person name="Robinson-Rechavi M."/>
            <person name="Bouchez O."/>
            <person name="Lampietro C."/>
            <person name="Lopez Roques C."/>
            <person name="Donnadieu C."/>
            <person name="Postlethwait J."/>
            <person name="Bobe J."/>
            <person name="Dillon D."/>
            <person name="Chandos A."/>
            <person name="von Hippel F."/>
            <person name="Guiguen Y."/>
        </authorList>
    </citation>
    <scope>NUCLEOTIDE SEQUENCE</scope>
    <source>
        <strain evidence="1">YG-Jan2019</strain>
    </source>
</reference>
<keyword evidence="2" id="KW-1185">Reference proteome</keyword>
<name>A0ACC2FDH1_DALPE</name>
<organism evidence="1 2">
    <name type="scientific">Dallia pectoralis</name>
    <name type="common">Alaska blackfish</name>
    <dbReference type="NCBI Taxonomy" id="75939"/>
    <lineage>
        <taxon>Eukaryota</taxon>
        <taxon>Metazoa</taxon>
        <taxon>Chordata</taxon>
        <taxon>Craniata</taxon>
        <taxon>Vertebrata</taxon>
        <taxon>Euteleostomi</taxon>
        <taxon>Actinopterygii</taxon>
        <taxon>Neopterygii</taxon>
        <taxon>Teleostei</taxon>
        <taxon>Protacanthopterygii</taxon>
        <taxon>Esociformes</taxon>
        <taxon>Umbridae</taxon>
        <taxon>Dallia</taxon>
    </lineage>
</organism>
<evidence type="ECO:0000313" key="1">
    <source>
        <dbReference type="EMBL" id="KAJ7989424.1"/>
    </source>
</evidence>
<sequence>MEDEPKLKGVNSCCVNVRRVSMRRCAAFKVTAVADTEPLGDLALSGLPGVLGVSPSVIDSRLSCPPGRLLFLIKRILTMCKDARRGTDLLFPPVQEARSAASSVSSPRRRRLE</sequence>
<proteinExistence type="predicted"/>
<accession>A0ACC2FDH1</accession>
<comment type="caution">
    <text evidence="1">The sequence shown here is derived from an EMBL/GenBank/DDBJ whole genome shotgun (WGS) entry which is preliminary data.</text>
</comment>
<dbReference type="EMBL" id="CM055756">
    <property type="protein sequence ID" value="KAJ7989424.1"/>
    <property type="molecule type" value="Genomic_DNA"/>
</dbReference>
<gene>
    <name evidence="1" type="ORF">DPEC_G00304400</name>
</gene>
<protein>
    <submittedName>
        <fullName evidence="1">Uncharacterized protein</fullName>
    </submittedName>
</protein>
<evidence type="ECO:0000313" key="2">
    <source>
        <dbReference type="Proteomes" id="UP001157502"/>
    </source>
</evidence>